<keyword evidence="7" id="KW-0653">Protein transport</keyword>
<dbReference type="EMBL" id="QFWV02000007">
    <property type="protein sequence ID" value="RKF06391.1"/>
    <property type="molecule type" value="Genomic_DNA"/>
</dbReference>
<feature type="transmembrane region" description="Helical" evidence="8">
    <location>
        <begin position="197"/>
        <end position="220"/>
    </location>
</feature>
<keyword evidence="2" id="KW-1003">Cell membrane</keyword>
<name>A0A3A8AL00_9HYPH</name>
<dbReference type="PANTHER" id="PTHR30433:SF4">
    <property type="entry name" value="MOTILITY PROTEIN A"/>
    <property type="match status" value="1"/>
</dbReference>
<dbReference type="InterPro" id="IPR022522">
    <property type="entry name" value="Flagellar_motor_stator_MotA"/>
</dbReference>
<keyword evidence="11" id="KW-0966">Cell projection</keyword>
<dbReference type="GO" id="GO:0071978">
    <property type="term" value="P:bacterial-type flagellum-dependent swarming motility"/>
    <property type="evidence" value="ECO:0007669"/>
    <property type="project" value="InterPro"/>
</dbReference>
<dbReference type="InterPro" id="IPR046786">
    <property type="entry name" value="MotA_N"/>
</dbReference>
<keyword evidence="7" id="KW-0813">Transport</keyword>
<evidence type="ECO:0000256" key="5">
    <source>
        <dbReference type="ARBA" id="ARBA00022989"/>
    </source>
</evidence>
<dbReference type="Proteomes" id="UP000246132">
    <property type="component" value="Unassembled WGS sequence"/>
</dbReference>
<evidence type="ECO:0000259" key="10">
    <source>
        <dbReference type="Pfam" id="PF20560"/>
    </source>
</evidence>
<sequence length="289" mass="31190">MGIIIGLVVTFGCVLGGYMAMGGYVKVLWQPFEVVIIVGAAVGIFIVANTMSSIKDTGKAIMEALTNKVPGSDDYLELLGLLHRLMRELKTKPRNEVEGHIDNPEESDIFAEYPAVLEREDLTNFICDYVRLIIVGNARPHEVEALMEEEIATIKGDKLKPYQALQNSSDGLPAIGIVAAILGVIKAMGAIDQSPEILGGLIAAALVGSFLGIFLAYAVVGPIATKVKGVREKGIRLYYVAKQTLIAYMNGSMPQVALEFGRKTISAYYRPSLEEVEEEAGRANEAQAA</sequence>
<dbReference type="GO" id="GO:0006935">
    <property type="term" value="P:chemotaxis"/>
    <property type="evidence" value="ECO:0007669"/>
    <property type="project" value="InterPro"/>
</dbReference>
<organism evidence="11 12">
    <name type="scientific">Oceaniradius stylonematis</name>
    <dbReference type="NCBI Taxonomy" id="2184161"/>
    <lineage>
        <taxon>Bacteria</taxon>
        <taxon>Pseudomonadati</taxon>
        <taxon>Pseudomonadota</taxon>
        <taxon>Alphaproteobacteria</taxon>
        <taxon>Hyphomicrobiales</taxon>
        <taxon>Ahrensiaceae</taxon>
        <taxon>Oceaniradius</taxon>
    </lineage>
</organism>
<dbReference type="GO" id="GO:0015031">
    <property type="term" value="P:protein transport"/>
    <property type="evidence" value="ECO:0007669"/>
    <property type="project" value="UniProtKB-KW"/>
</dbReference>
<evidence type="ECO:0000313" key="12">
    <source>
        <dbReference type="Proteomes" id="UP000246132"/>
    </source>
</evidence>
<keyword evidence="4" id="KW-0283">Flagellar rotation</keyword>
<keyword evidence="11" id="KW-0282">Flagellum</keyword>
<evidence type="ECO:0000256" key="7">
    <source>
        <dbReference type="RuleBase" id="RU004057"/>
    </source>
</evidence>
<evidence type="ECO:0000256" key="2">
    <source>
        <dbReference type="ARBA" id="ARBA00022475"/>
    </source>
</evidence>
<feature type="domain" description="MotA/TolQ/ExbB proton channel" evidence="9">
    <location>
        <begin position="135"/>
        <end position="231"/>
    </location>
</feature>
<dbReference type="GO" id="GO:0005886">
    <property type="term" value="C:plasma membrane"/>
    <property type="evidence" value="ECO:0007669"/>
    <property type="project" value="UniProtKB-SubCell"/>
</dbReference>
<dbReference type="InterPro" id="IPR047055">
    <property type="entry name" value="MotA-like"/>
</dbReference>
<evidence type="ECO:0000256" key="6">
    <source>
        <dbReference type="ARBA" id="ARBA00023136"/>
    </source>
</evidence>
<comment type="similarity">
    <text evidence="7">Belongs to the exbB/tolQ family.</text>
</comment>
<feature type="domain" description="Motility protein A N-terminal" evidence="10">
    <location>
        <begin position="4"/>
        <end position="92"/>
    </location>
</feature>
<dbReference type="Pfam" id="PF01618">
    <property type="entry name" value="MotA_ExbB"/>
    <property type="match status" value="1"/>
</dbReference>
<feature type="transmembrane region" description="Helical" evidence="8">
    <location>
        <begin position="32"/>
        <end position="52"/>
    </location>
</feature>
<dbReference type="PANTHER" id="PTHR30433">
    <property type="entry name" value="CHEMOTAXIS PROTEIN MOTA"/>
    <property type="match status" value="1"/>
</dbReference>
<evidence type="ECO:0000256" key="4">
    <source>
        <dbReference type="ARBA" id="ARBA00022779"/>
    </source>
</evidence>
<evidence type="ECO:0000256" key="8">
    <source>
        <dbReference type="SAM" id="Phobius"/>
    </source>
</evidence>
<evidence type="ECO:0000256" key="3">
    <source>
        <dbReference type="ARBA" id="ARBA00022692"/>
    </source>
</evidence>
<dbReference type="RefSeq" id="WP_109766036.1">
    <property type="nucleotide sequence ID" value="NZ_QFWV02000007.1"/>
</dbReference>
<evidence type="ECO:0000256" key="1">
    <source>
        <dbReference type="ARBA" id="ARBA00004651"/>
    </source>
</evidence>
<reference evidence="11 12" key="1">
    <citation type="journal article" date="2018" name="Int. J. Syst. Bacteriol.">
        <title>Oceaniradius stylonemae gen. nov., sp. nov., isolated from a red alga, Stylonema cornu-cervi.</title>
        <authorList>
            <person name="Jeong S."/>
        </authorList>
    </citation>
    <scope>NUCLEOTIDE SEQUENCE [LARGE SCALE GENOMIC DNA]</scope>
    <source>
        <strain evidence="11 12">StC1</strain>
    </source>
</reference>
<gene>
    <name evidence="11" type="primary">motA</name>
    <name evidence="11" type="ORF">DEM25_012325</name>
</gene>
<protein>
    <submittedName>
        <fullName evidence="11">Flagellar motor stator protein MotA</fullName>
    </submittedName>
</protein>
<dbReference type="AlphaFoldDB" id="A0A3A8AL00"/>
<dbReference type="NCBIfam" id="TIGR03818">
    <property type="entry name" value="MotA1"/>
    <property type="match status" value="1"/>
</dbReference>
<evidence type="ECO:0000259" key="9">
    <source>
        <dbReference type="Pfam" id="PF01618"/>
    </source>
</evidence>
<proteinExistence type="inferred from homology"/>
<dbReference type="Pfam" id="PF20560">
    <property type="entry name" value="MotA_N"/>
    <property type="match status" value="1"/>
</dbReference>
<keyword evidence="3 8" id="KW-0812">Transmembrane</keyword>
<keyword evidence="11" id="KW-0969">Cilium</keyword>
<feature type="transmembrane region" description="Helical" evidence="8">
    <location>
        <begin position="172"/>
        <end position="191"/>
    </location>
</feature>
<keyword evidence="12" id="KW-1185">Reference proteome</keyword>
<keyword evidence="6 8" id="KW-0472">Membrane</keyword>
<dbReference type="InterPro" id="IPR002898">
    <property type="entry name" value="MotA_ExbB_proton_chnl"/>
</dbReference>
<comment type="caution">
    <text evidence="11">The sequence shown here is derived from an EMBL/GenBank/DDBJ whole genome shotgun (WGS) entry which is preliminary data.</text>
</comment>
<dbReference type="OrthoDB" id="9782603at2"/>
<evidence type="ECO:0000313" key="11">
    <source>
        <dbReference type="EMBL" id="RKF06391.1"/>
    </source>
</evidence>
<accession>A0A3A8AL00</accession>
<comment type="subcellular location">
    <subcellularLocation>
        <location evidence="1">Cell membrane</location>
        <topology evidence="1">Multi-pass membrane protein</topology>
    </subcellularLocation>
    <subcellularLocation>
        <location evidence="7">Membrane</location>
        <topology evidence="7">Multi-pass membrane protein</topology>
    </subcellularLocation>
</comment>
<keyword evidence="5 8" id="KW-1133">Transmembrane helix</keyword>